<keyword evidence="1" id="KW-0472">Membrane</keyword>
<gene>
    <name evidence="2" type="ORF">E1267_13605</name>
</gene>
<sequence>MATTTPAAALLGGLRLVAGHRALRSLLGLAMLSGFHVIPEAIAVPYAASFGLGTPVLLAWNRAVRASPPRT</sequence>
<name>A0A4R4NIU6_9ACTN</name>
<evidence type="ECO:0000313" key="2">
    <source>
        <dbReference type="EMBL" id="TDC07367.1"/>
    </source>
</evidence>
<proteinExistence type="predicted"/>
<reference evidence="2 3" key="1">
    <citation type="submission" date="2019-02" db="EMBL/GenBank/DDBJ databases">
        <title>Draft genome sequences of novel Actinobacteria.</title>
        <authorList>
            <person name="Sahin N."/>
            <person name="Ay H."/>
            <person name="Saygin H."/>
        </authorList>
    </citation>
    <scope>NUCLEOTIDE SEQUENCE [LARGE SCALE GENOMIC DNA]</scope>
    <source>
        <strain evidence="2 3">KC201</strain>
    </source>
</reference>
<evidence type="ECO:0000313" key="3">
    <source>
        <dbReference type="Proteomes" id="UP000295157"/>
    </source>
</evidence>
<dbReference type="Proteomes" id="UP000295157">
    <property type="component" value="Unassembled WGS sequence"/>
</dbReference>
<accession>A0A4R4NIU6</accession>
<dbReference type="AlphaFoldDB" id="A0A4R4NIU6"/>
<dbReference type="OrthoDB" id="3227279at2"/>
<comment type="caution">
    <text evidence="2">The sequence shown here is derived from an EMBL/GenBank/DDBJ whole genome shotgun (WGS) entry which is preliminary data.</text>
</comment>
<dbReference type="EMBL" id="SMJZ01000041">
    <property type="protein sequence ID" value="TDC07367.1"/>
    <property type="molecule type" value="Genomic_DNA"/>
</dbReference>
<evidence type="ECO:0000256" key="1">
    <source>
        <dbReference type="SAM" id="Phobius"/>
    </source>
</evidence>
<dbReference type="RefSeq" id="WP_132332802.1">
    <property type="nucleotide sequence ID" value="NZ_SMJZ01000041.1"/>
</dbReference>
<organism evidence="2 3">
    <name type="scientific">Nonomuraea longispora</name>
    <dbReference type="NCBI Taxonomy" id="1848320"/>
    <lineage>
        <taxon>Bacteria</taxon>
        <taxon>Bacillati</taxon>
        <taxon>Actinomycetota</taxon>
        <taxon>Actinomycetes</taxon>
        <taxon>Streptosporangiales</taxon>
        <taxon>Streptosporangiaceae</taxon>
        <taxon>Nonomuraea</taxon>
    </lineage>
</organism>
<keyword evidence="3" id="KW-1185">Reference proteome</keyword>
<keyword evidence="1" id="KW-0812">Transmembrane</keyword>
<feature type="transmembrane region" description="Helical" evidence="1">
    <location>
        <begin position="43"/>
        <end position="60"/>
    </location>
</feature>
<keyword evidence="1" id="KW-1133">Transmembrane helix</keyword>
<protein>
    <submittedName>
        <fullName evidence="2">Uncharacterized protein</fullName>
    </submittedName>
</protein>